<protein>
    <submittedName>
        <fullName evidence="3">Uncharacterized protein</fullName>
    </submittedName>
</protein>
<evidence type="ECO:0000313" key="4">
    <source>
        <dbReference type="Proteomes" id="UP000694552"/>
    </source>
</evidence>
<feature type="region of interest" description="Disordered" evidence="1">
    <location>
        <begin position="34"/>
        <end position="65"/>
    </location>
</feature>
<accession>A0A8C8ASZ0</accession>
<keyword evidence="4" id="KW-1185">Reference proteome</keyword>
<evidence type="ECO:0000256" key="1">
    <source>
        <dbReference type="SAM" id="MobiDB-lite"/>
    </source>
</evidence>
<reference evidence="3" key="1">
    <citation type="submission" date="2025-08" db="UniProtKB">
        <authorList>
            <consortium name="Ensembl"/>
        </authorList>
    </citation>
    <scope>IDENTIFICATION</scope>
</reference>
<sequence>TRRPAPASVRWVFLLPVAGAAAGSRPAYLRGKRWGVRGPLHPRDPSPASQPPPRPQVPTRRAWRG</sequence>
<keyword evidence="2" id="KW-0732">Signal</keyword>
<feature type="signal peptide" evidence="2">
    <location>
        <begin position="1"/>
        <end position="22"/>
    </location>
</feature>
<evidence type="ECO:0000256" key="2">
    <source>
        <dbReference type="SAM" id="SignalP"/>
    </source>
</evidence>
<feature type="chain" id="PRO_5034659206" evidence="2">
    <location>
        <begin position="23"/>
        <end position="65"/>
    </location>
</feature>
<proteinExistence type="predicted"/>
<evidence type="ECO:0000313" key="3">
    <source>
        <dbReference type="Ensembl" id="ENSOSUP00000008932.1"/>
    </source>
</evidence>
<organism evidence="3 4">
    <name type="scientific">Otus sunia</name>
    <name type="common">Oriental scops-owl</name>
    <dbReference type="NCBI Taxonomy" id="257818"/>
    <lineage>
        <taxon>Eukaryota</taxon>
        <taxon>Metazoa</taxon>
        <taxon>Chordata</taxon>
        <taxon>Craniata</taxon>
        <taxon>Vertebrata</taxon>
        <taxon>Euteleostomi</taxon>
        <taxon>Archelosauria</taxon>
        <taxon>Archosauria</taxon>
        <taxon>Dinosauria</taxon>
        <taxon>Saurischia</taxon>
        <taxon>Theropoda</taxon>
        <taxon>Coelurosauria</taxon>
        <taxon>Aves</taxon>
        <taxon>Neognathae</taxon>
        <taxon>Neoaves</taxon>
        <taxon>Telluraves</taxon>
        <taxon>Strigiformes</taxon>
        <taxon>Strigidae</taxon>
        <taxon>Otus</taxon>
    </lineage>
</organism>
<dbReference type="AlphaFoldDB" id="A0A8C8ASZ0"/>
<name>A0A8C8ASZ0_9STRI</name>
<reference evidence="3" key="2">
    <citation type="submission" date="2025-09" db="UniProtKB">
        <authorList>
            <consortium name="Ensembl"/>
        </authorList>
    </citation>
    <scope>IDENTIFICATION</scope>
</reference>
<dbReference type="Ensembl" id="ENSOSUT00000009246.1">
    <property type="protein sequence ID" value="ENSOSUP00000008932.1"/>
    <property type="gene ID" value="ENSOSUG00000006577.1"/>
</dbReference>
<dbReference type="Proteomes" id="UP000694552">
    <property type="component" value="Unplaced"/>
</dbReference>